<reference evidence="1" key="1">
    <citation type="submission" date="2013-07" db="EMBL/GenBank/DDBJ databases">
        <title>The genome of an arbuscular mycorrhizal fungus provides insights into the evolution of the oldest plant symbiosis.</title>
        <authorList>
            <consortium name="DOE Joint Genome Institute"/>
            <person name="Tisserant E."/>
            <person name="Malbreil M."/>
            <person name="Kuo A."/>
            <person name="Kohler A."/>
            <person name="Symeonidi A."/>
            <person name="Balestrini R."/>
            <person name="Charron P."/>
            <person name="Duensing N."/>
            <person name="Frei-dit-Frey N."/>
            <person name="Gianinazzi-Pearson V."/>
            <person name="Gilbert B."/>
            <person name="Handa Y."/>
            <person name="Hijri M."/>
            <person name="Kaul R."/>
            <person name="Kawaguchi M."/>
            <person name="Krajinski F."/>
            <person name="Lammers P."/>
            <person name="Lapierre D."/>
            <person name="Masclaux F.G."/>
            <person name="Murat C."/>
            <person name="Morin E."/>
            <person name="Ndikumana S."/>
            <person name="Pagni M."/>
            <person name="Petitpierre D."/>
            <person name="Requena N."/>
            <person name="Rosikiewicz P."/>
            <person name="Riley R."/>
            <person name="Saito K."/>
            <person name="San Clemente H."/>
            <person name="Shapiro H."/>
            <person name="van Tuinen D."/>
            <person name="Becard G."/>
            <person name="Bonfante P."/>
            <person name="Paszkowski U."/>
            <person name="Shachar-Hill Y."/>
            <person name="Young J.P."/>
            <person name="Sanders I.R."/>
            <person name="Henrissat B."/>
            <person name="Rensing S.A."/>
            <person name="Grigoriev I.V."/>
            <person name="Corradi N."/>
            <person name="Roux C."/>
            <person name="Martin F."/>
        </authorList>
    </citation>
    <scope>NUCLEOTIDE SEQUENCE</scope>
    <source>
        <strain evidence="1">DAOM 197198</strain>
    </source>
</reference>
<sequence>MASTSESGVRIAVDPNDILDDEDKKQPILTLMEEVLLLGLKDKQVNNYLSKEGLIIN</sequence>
<proteinExistence type="predicted"/>
<protein>
    <submittedName>
        <fullName evidence="1">Uncharacterized protein</fullName>
    </submittedName>
</protein>
<name>U9SKU7_RHIID</name>
<dbReference type="EMBL" id="KI301015">
    <property type="protein sequence ID" value="ERZ95731.1"/>
    <property type="molecule type" value="Genomic_DNA"/>
</dbReference>
<accession>U9SKU7</accession>
<dbReference type="HOGENOM" id="CLU_2997657_0_0_1"/>
<organism evidence="1">
    <name type="scientific">Rhizophagus irregularis (strain DAOM 181602 / DAOM 197198 / MUCL 43194)</name>
    <name type="common">Arbuscular mycorrhizal fungus</name>
    <name type="synonym">Glomus intraradices</name>
    <dbReference type="NCBI Taxonomy" id="747089"/>
    <lineage>
        <taxon>Eukaryota</taxon>
        <taxon>Fungi</taxon>
        <taxon>Fungi incertae sedis</taxon>
        <taxon>Mucoromycota</taxon>
        <taxon>Glomeromycotina</taxon>
        <taxon>Glomeromycetes</taxon>
        <taxon>Glomerales</taxon>
        <taxon>Glomeraceae</taxon>
        <taxon>Rhizophagus</taxon>
    </lineage>
</organism>
<gene>
    <name evidence="1" type="ORF">GLOINDRAFT_13335</name>
</gene>
<evidence type="ECO:0000313" key="1">
    <source>
        <dbReference type="EMBL" id="ERZ95731.1"/>
    </source>
</evidence>
<dbReference type="AlphaFoldDB" id="U9SKU7"/>